<feature type="compositionally biased region" description="Basic and acidic residues" evidence="1">
    <location>
        <begin position="133"/>
        <end position="180"/>
    </location>
</feature>
<proteinExistence type="predicted"/>
<dbReference type="EMBL" id="LUGH01000120">
    <property type="protein sequence ID" value="OBZ88974.1"/>
    <property type="molecule type" value="Genomic_DNA"/>
</dbReference>
<keyword evidence="2" id="KW-0812">Transmembrane</keyword>
<keyword evidence="2" id="KW-0472">Membrane</keyword>
<feature type="region of interest" description="Disordered" evidence="1">
    <location>
        <begin position="68"/>
        <end position="109"/>
    </location>
</feature>
<dbReference type="Proteomes" id="UP000093000">
    <property type="component" value="Unassembled WGS sequence"/>
</dbReference>
<name>A0A1C7NNX9_9FUNG</name>
<sequence length="280" mass="33203">MTTREAEGLPVIVFIPIIICFICIFVLLDIRKKLKDPQINSKLSFVHTTCFLLNTLLAPIYQDDDDLVPITPPHESSEDEVPTASSSSTLHIRKIGKKRGEKLKRKEQMRQYREYMDQQREIRRAQEEVAEEQFRQRKMEESIRNQDELQRLRKEKEKRAKQEQKEESKRQQLQEKDAKKKQARFGKYSHKVKQWVQRTKLCDLNELAQSVGLSKEDVIDILKQLCAQDDEFNLSLWSGEDMFLFVTPEDYKRLNQLFRDQGKLSVQQDDQIIIQSLFEK</sequence>
<evidence type="ECO:0000313" key="4">
    <source>
        <dbReference type="Proteomes" id="UP000093000"/>
    </source>
</evidence>
<dbReference type="InParanoid" id="A0A1C7NNX9"/>
<evidence type="ECO:0000313" key="3">
    <source>
        <dbReference type="EMBL" id="OBZ88974.1"/>
    </source>
</evidence>
<evidence type="ECO:0000256" key="1">
    <source>
        <dbReference type="SAM" id="MobiDB-lite"/>
    </source>
</evidence>
<dbReference type="AlphaFoldDB" id="A0A1C7NNX9"/>
<feature type="transmembrane region" description="Helical" evidence="2">
    <location>
        <begin position="12"/>
        <end position="31"/>
    </location>
</feature>
<keyword evidence="4" id="KW-1185">Reference proteome</keyword>
<feature type="region of interest" description="Disordered" evidence="1">
    <location>
        <begin position="133"/>
        <end position="185"/>
    </location>
</feature>
<dbReference type="Pfam" id="PF09756">
    <property type="entry name" value="DDRGK"/>
    <property type="match status" value="1"/>
</dbReference>
<dbReference type="InterPro" id="IPR019153">
    <property type="entry name" value="DDRGK_dom-contain"/>
</dbReference>
<organism evidence="3 4">
    <name type="scientific">Choanephora cucurbitarum</name>
    <dbReference type="NCBI Taxonomy" id="101091"/>
    <lineage>
        <taxon>Eukaryota</taxon>
        <taxon>Fungi</taxon>
        <taxon>Fungi incertae sedis</taxon>
        <taxon>Mucoromycota</taxon>
        <taxon>Mucoromycotina</taxon>
        <taxon>Mucoromycetes</taxon>
        <taxon>Mucorales</taxon>
        <taxon>Mucorineae</taxon>
        <taxon>Choanephoraceae</taxon>
        <taxon>Choanephoroideae</taxon>
        <taxon>Choanephora</taxon>
    </lineage>
</organism>
<keyword evidence="2" id="KW-1133">Transmembrane helix</keyword>
<comment type="caution">
    <text evidence="3">The sequence shown here is derived from an EMBL/GenBank/DDBJ whole genome shotgun (WGS) entry which is preliminary data.</text>
</comment>
<gene>
    <name evidence="3" type="ORF">A0J61_02967</name>
</gene>
<reference evidence="3 4" key="1">
    <citation type="submission" date="2016-03" db="EMBL/GenBank/DDBJ databases">
        <title>Choanephora cucurbitarum.</title>
        <authorList>
            <person name="Min B."/>
            <person name="Park H."/>
            <person name="Park J.-H."/>
            <person name="Shin H.-D."/>
            <person name="Choi I.-G."/>
        </authorList>
    </citation>
    <scope>NUCLEOTIDE SEQUENCE [LARGE SCALE GENOMIC DNA]</scope>
    <source>
        <strain evidence="3 4">KUS-F28377</strain>
    </source>
</reference>
<evidence type="ECO:0000256" key="2">
    <source>
        <dbReference type="SAM" id="Phobius"/>
    </source>
</evidence>
<evidence type="ECO:0008006" key="5">
    <source>
        <dbReference type="Google" id="ProtNLM"/>
    </source>
</evidence>
<dbReference type="STRING" id="101091.A0A1C7NNX9"/>
<feature type="compositionally biased region" description="Basic residues" evidence="1">
    <location>
        <begin position="91"/>
        <end position="103"/>
    </location>
</feature>
<protein>
    <recommendedName>
        <fullName evidence="5">DDRGK domain-containing protein 1</fullName>
    </recommendedName>
</protein>
<dbReference type="OrthoDB" id="2285710at2759"/>
<dbReference type="SMART" id="SM01128">
    <property type="entry name" value="DDRGK"/>
    <property type="match status" value="1"/>
</dbReference>
<accession>A0A1C7NNX9</accession>